<comment type="caution">
    <text evidence="1">The sequence shown here is derived from an EMBL/GenBank/DDBJ whole genome shotgun (WGS) entry which is preliminary data.</text>
</comment>
<dbReference type="InterPro" id="IPR032556">
    <property type="entry name" value="DUF4936"/>
</dbReference>
<evidence type="ECO:0000313" key="2">
    <source>
        <dbReference type="Proteomes" id="UP001595530"/>
    </source>
</evidence>
<protein>
    <submittedName>
        <fullName evidence="1">DUF4936 family protein</fullName>
    </submittedName>
</protein>
<accession>A0ABV7F1K2</accession>
<dbReference type="RefSeq" id="WP_390331671.1">
    <property type="nucleotide sequence ID" value="NZ_JBHRTP010000038.1"/>
</dbReference>
<keyword evidence="2" id="KW-1185">Reference proteome</keyword>
<name>A0ABV7F1K2_9BURK</name>
<evidence type="ECO:0000313" key="1">
    <source>
        <dbReference type="EMBL" id="MFC3108784.1"/>
    </source>
</evidence>
<organism evidence="1 2">
    <name type="scientific">Undibacterium arcticum</name>
    <dbReference type="NCBI Taxonomy" id="1762892"/>
    <lineage>
        <taxon>Bacteria</taxon>
        <taxon>Pseudomonadati</taxon>
        <taxon>Pseudomonadota</taxon>
        <taxon>Betaproteobacteria</taxon>
        <taxon>Burkholderiales</taxon>
        <taxon>Oxalobacteraceae</taxon>
        <taxon>Undibacterium</taxon>
    </lineage>
</organism>
<proteinExistence type="predicted"/>
<dbReference type="EMBL" id="JBHRTP010000038">
    <property type="protein sequence ID" value="MFC3108784.1"/>
    <property type="molecule type" value="Genomic_DNA"/>
</dbReference>
<sequence>MDFYIYYRVRPEHAAALQTRATAMQMTLRQTFGIRAGIKRRPVPVESGEPNMQTWMEVYLAVPPEASDDFAVALDRAVQQSDLALLIDGQRHVERFMDVSPCA</sequence>
<dbReference type="Proteomes" id="UP001595530">
    <property type="component" value="Unassembled WGS sequence"/>
</dbReference>
<dbReference type="Pfam" id="PF16290">
    <property type="entry name" value="DUF4936"/>
    <property type="match status" value="1"/>
</dbReference>
<reference evidence="2" key="1">
    <citation type="journal article" date="2019" name="Int. J. Syst. Evol. Microbiol.">
        <title>The Global Catalogue of Microorganisms (GCM) 10K type strain sequencing project: providing services to taxonomists for standard genome sequencing and annotation.</title>
        <authorList>
            <consortium name="The Broad Institute Genomics Platform"/>
            <consortium name="The Broad Institute Genome Sequencing Center for Infectious Disease"/>
            <person name="Wu L."/>
            <person name="Ma J."/>
        </authorList>
    </citation>
    <scope>NUCLEOTIDE SEQUENCE [LARGE SCALE GENOMIC DNA]</scope>
    <source>
        <strain evidence="2">KCTC 42986</strain>
    </source>
</reference>
<gene>
    <name evidence="1" type="ORF">ACFOFO_12565</name>
</gene>